<name>A0A6V8PPB8_9ACTN</name>
<reference evidence="2 3" key="1">
    <citation type="journal article" date="2020" name="Front. Microbiol.">
        <title>Single-cell genomics of novel Actinobacteria with the Wood-Ljungdahl pathway discovered in a serpentinizing system.</title>
        <authorList>
            <person name="Merino N."/>
            <person name="Kawai M."/>
            <person name="Boyd E.S."/>
            <person name="Colman D.R."/>
            <person name="McGlynn S.E."/>
            <person name="Nealson K.H."/>
            <person name="Kurokawa K."/>
            <person name="Hongoh Y."/>
        </authorList>
    </citation>
    <scope>NUCLEOTIDE SEQUENCE [LARGE SCALE GENOMIC DNA]</scope>
    <source>
        <strain evidence="2 3">S42</strain>
    </source>
</reference>
<evidence type="ECO:0000256" key="1">
    <source>
        <dbReference type="SAM" id="MobiDB-lite"/>
    </source>
</evidence>
<feature type="region of interest" description="Disordered" evidence="1">
    <location>
        <begin position="1"/>
        <end position="22"/>
    </location>
</feature>
<dbReference type="EMBL" id="BLSA01000960">
    <property type="protein sequence ID" value="GFP34118.1"/>
    <property type="molecule type" value="Genomic_DNA"/>
</dbReference>
<dbReference type="Proteomes" id="UP000568877">
    <property type="component" value="Unassembled WGS sequence"/>
</dbReference>
<comment type="caution">
    <text evidence="2">The sequence shown here is derived from an EMBL/GenBank/DDBJ whole genome shotgun (WGS) entry which is preliminary data.</text>
</comment>
<evidence type="ECO:0000313" key="3">
    <source>
        <dbReference type="Proteomes" id="UP000568877"/>
    </source>
</evidence>
<accession>A0A6V8PPB8</accession>
<feature type="non-terminal residue" evidence="2">
    <location>
        <position position="70"/>
    </location>
</feature>
<gene>
    <name evidence="2" type="ORF">HKBW3S42_02458</name>
</gene>
<feature type="compositionally biased region" description="Polar residues" evidence="1">
    <location>
        <begin position="1"/>
        <end position="20"/>
    </location>
</feature>
<proteinExistence type="predicted"/>
<organism evidence="2 3">
    <name type="scientific">Candidatus Hakubella thermalkaliphila</name>
    <dbReference type="NCBI Taxonomy" id="2754717"/>
    <lineage>
        <taxon>Bacteria</taxon>
        <taxon>Bacillati</taxon>
        <taxon>Actinomycetota</taxon>
        <taxon>Actinomycetota incertae sedis</taxon>
        <taxon>Candidatus Hakubellales</taxon>
        <taxon>Candidatus Hakubellaceae</taxon>
        <taxon>Candidatus Hakubella</taxon>
    </lineage>
</organism>
<protein>
    <submittedName>
        <fullName evidence="2">Uncharacterized protein</fullName>
    </submittedName>
</protein>
<dbReference type="AlphaFoldDB" id="A0A6V8PPB8"/>
<sequence length="70" mass="7813">MDTSRISSATQQHNSSTAQKSKVKAYKEIVRGSLILLFRVIFSLNETLQAAKVHSALVQKRRSSPKATLR</sequence>
<evidence type="ECO:0000313" key="2">
    <source>
        <dbReference type="EMBL" id="GFP34118.1"/>
    </source>
</evidence>